<protein>
    <submittedName>
        <fullName evidence="3">Uncharacterized protein</fullName>
    </submittedName>
</protein>
<keyword evidence="2" id="KW-0732">Signal</keyword>
<sequence>MKTLSTLALLASVVSSAIASAATFDGYECTEDCSGHQAGYDWAEQNDIDDEDSCDTPSQSFNEGCQSFVEGGSGIASSDDDDDEED</sequence>
<name>A0ABY5EAM9_9PSED</name>
<feature type="signal peptide" evidence="2">
    <location>
        <begin position="1"/>
        <end position="21"/>
    </location>
</feature>
<evidence type="ECO:0000313" key="4">
    <source>
        <dbReference type="Proteomes" id="UP001059607"/>
    </source>
</evidence>
<feature type="region of interest" description="Disordered" evidence="1">
    <location>
        <begin position="47"/>
        <end position="86"/>
    </location>
</feature>
<evidence type="ECO:0000313" key="3">
    <source>
        <dbReference type="EMBL" id="UTO11805.1"/>
    </source>
</evidence>
<gene>
    <name evidence="3" type="ORF">NK667_16555</name>
</gene>
<dbReference type="EMBL" id="CP101125">
    <property type="protein sequence ID" value="UTO11805.1"/>
    <property type="molecule type" value="Genomic_DNA"/>
</dbReference>
<evidence type="ECO:0000256" key="2">
    <source>
        <dbReference type="SAM" id="SignalP"/>
    </source>
</evidence>
<evidence type="ECO:0000256" key="1">
    <source>
        <dbReference type="SAM" id="MobiDB-lite"/>
    </source>
</evidence>
<feature type="chain" id="PRO_5046918955" evidence="2">
    <location>
        <begin position="22"/>
        <end position="86"/>
    </location>
</feature>
<organism evidence="3 4">
    <name type="scientific">Pseudomonas nunensis</name>
    <dbReference type="NCBI Taxonomy" id="2961896"/>
    <lineage>
        <taxon>Bacteria</taxon>
        <taxon>Pseudomonadati</taxon>
        <taxon>Pseudomonadota</taxon>
        <taxon>Gammaproteobacteria</taxon>
        <taxon>Pseudomonadales</taxon>
        <taxon>Pseudomonadaceae</taxon>
        <taxon>Pseudomonas</taxon>
    </lineage>
</organism>
<dbReference type="RefSeq" id="WP_054615483.1">
    <property type="nucleotide sequence ID" value="NZ_CP101125.1"/>
</dbReference>
<reference evidence="3" key="1">
    <citation type="submission" date="2022-07" db="EMBL/GenBank/DDBJ databases">
        <title>Pseudomonas nunamit sp. nov. an antifungal species isolated from Greenland.</title>
        <authorList>
            <person name="Ntana F."/>
            <person name="Hennessy R.C."/>
            <person name="Zervas A."/>
            <person name="Stougaard P."/>
        </authorList>
    </citation>
    <scope>NUCLEOTIDE SEQUENCE</scope>
    <source>
        <strain evidence="3">In5</strain>
    </source>
</reference>
<proteinExistence type="predicted"/>
<feature type="compositionally biased region" description="Polar residues" evidence="1">
    <location>
        <begin position="55"/>
        <end position="65"/>
    </location>
</feature>
<accession>A0ABY5EAM9</accession>
<dbReference type="Proteomes" id="UP001059607">
    <property type="component" value="Chromosome"/>
</dbReference>
<keyword evidence="4" id="KW-1185">Reference proteome</keyword>